<dbReference type="InParanoid" id="Q7RBT1"/>
<accession>Q7RBT1</accession>
<name>Q7RBT1_PLAYO</name>
<keyword evidence="1" id="KW-1133">Transmembrane helix</keyword>
<comment type="caution">
    <text evidence="2">The sequence shown here is derived from an EMBL/GenBank/DDBJ whole genome shotgun (WGS) entry which is preliminary data.</text>
</comment>
<feature type="transmembrane region" description="Helical" evidence="1">
    <location>
        <begin position="6"/>
        <end position="25"/>
    </location>
</feature>
<dbReference type="EMBL" id="AABL01002011">
    <property type="protein sequence ID" value="EAA18206.1"/>
    <property type="molecule type" value="Genomic_DNA"/>
</dbReference>
<evidence type="ECO:0000313" key="2">
    <source>
        <dbReference type="EMBL" id="EAA18206.1"/>
    </source>
</evidence>
<sequence length="26" mass="3283">FFIVKYFIILYVCHIITTVFYLSYYL</sequence>
<keyword evidence="1" id="KW-0472">Membrane</keyword>
<feature type="non-terminal residue" evidence="2">
    <location>
        <position position="1"/>
    </location>
</feature>
<evidence type="ECO:0000313" key="3">
    <source>
        <dbReference type="Proteomes" id="UP000008553"/>
    </source>
</evidence>
<proteinExistence type="predicted"/>
<evidence type="ECO:0000256" key="1">
    <source>
        <dbReference type="SAM" id="Phobius"/>
    </source>
</evidence>
<dbReference type="AlphaFoldDB" id="Q7RBT1"/>
<gene>
    <name evidence="2" type="ORF">PY06058</name>
</gene>
<dbReference type="Proteomes" id="UP000008553">
    <property type="component" value="Unassembled WGS sequence"/>
</dbReference>
<keyword evidence="3" id="KW-1185">Reference proteome</keyword>
<dbReference type="PaxDb" id="73239-Q7RBT1"/>
<keyword evidence="1" id="KW-0812">Transmembrane</keyword>
<protein>
    <submittedName>
        <fullName evidence="2">Uncharacterized protein</fullName>
    </submittedName>
</protein>
<reference evidence="2 3" key="1">
    <citation type="journal article" date="2002" name="Nature">
        <title>Genome sequence and comparative analysis of the model rodent malaria parasite Plasmodium yoelii yoelii.</title>
        <authorList>
            <person name="Carlton J.M."/>
            <person name="Angiuoli S.V."/>
            <person name="Suh B.B."/>
            <person name="Kooij T.W."/>
            <person name="Pertea M."/>
            <person name="Silva J.C."/>
            <person name="Ermolaeva M.D."/>
            <person name="Allen J.E."/>
            <person name="Selengut J.D."/>
            <person name="Koo H.L."/>
            <person name="Peterson J.D."/>
            <person name="Pop M."/>
            <person name="Kosack D.S."/>
            <person name="Shumway M.F."/>
            <person name="Bidwell S.L."/>
            <person name="Shallom S.J."/>
            <person name="van Aken S.E."/>
            <person name="Riedmuller S.B."/>
            <person name="Feldblyum T.V."/>
            <person name="Cho J.K."/>
            <person name="Quackenbush J."/>
            <person name="Sedegah M."/>
            <person name="Shoaibi A."/>
            <person name="Cummings L.M."/>
            <person name="Florens L."/>
            <person name="Yates J.R."/>
            <person name="Raine J.D."/>
            <person name="Sinden R.E."/>
            <person name="Harris M.A."/>
            <person name="Cunningham D.A."/>
            <person name="Preiser P.R."/>
            <person name="Bergman L.W."/>
            <person name="Vaidya A.B."/>
            <person name="van Lin L.H."/>
            <person name="Janse C.J."/>
            <person name="Waters A.P."/>
            <person name="Smith H.O."/>
            <person name="White O.R."/>
            <person name="Salzberg S.L."/>
            <person name="Venter J.C."/>
            <person name="Fraser C.M."/>
            <person name="Hoffman S.L."/>
            <person name="Gardner M.J."/>
            <person name="Carucci D.J."/>
        </authorList>
    </citation>
    <scope>NUCLEOTIDE SEQUENCE [LARGE SCALE GENOMIC DNA]</scope>
    <source>
        <strain evidence="2 3">17XNL</strain>
    </source>
</reference>
<organism evidence="2 3">
    <name type="scientific">Plasmodium yoelii yoelii</name>
    <dbReference type="NCBI Taxonomy" id="73239"/>
    <lineage>
        <taxon>Eukaryota</taxon>
        <taxon>Sar</taxon>
        <taxon>Alveolata</taxon>
        <taxon>Apicomplexa</taxon>
        <taxon>Aconoidasida</taxon>
        <taxon>Haemosporida</taxon>
        <taxon>Plasmodiidae</taxon>
        <taxon>Plasmodium</taxon>
        <taxon>Plasmodium (Vinckeia)</taxon>
    </lineage>
</organism>